<dbReference type="InterPro" id="IPR028998">
    <property type="entry name" value="RimP_C"/>
</dbReference>
<accession>A0A383DD50</accession>
<dbReference type="PANTHER" id="PTHR33867">
    <property type="entry name" value="RIBOSOME MATURATION FACTOR RIMP"/>
    <property type="match status" value="1"/>
</dbReference>
<feature type="domain" description="Ribosome maturation factor RimP N-terminal" evidence="3">
    <location>
        <begin position="17"/>
        <end position="87"/>
    </location>
</feature>
<reference evidence="4" key="1">
    <citation type="submission" date="2018-05" db="EMBL/GenBank/DDBJ databases">
        <authorList>
            <person name="Lanie J.A."/>
            <person name="Ng W.-L."/>
            <person name="Kazmierczak K.M."/>
            <person name="Andrzejewski T.M."/>
            <person name="Davidsen T.M."/>
            <person name="Wayne K.J."/>
            <person name="Tettelin H."/>
            <person name="Glass J.I."/>
            <person name="Rusch D."/>
            <person name="Podicherti R."/>
            <person name="Tsui H.-C.T."/>
            <person name="Winkler M.E."/>
        </authorList>
    </citation>
    <scope>NUCLEOTIDE SEQUENCE</scope>
</reference>
<dbReference type="GO" id="GO:0005829">
    <property type="term" value="C:cytosol"/>
    <property type="evidence" value="ECO:0007669"/>
    <property type="project" value="TreeGrafter"/>
</dbReference>
<feature type="non-terminal residue" evidence="4">
    <location>
        <position position="1"/>
    </location>
</feature>
<organism evidence="4">
    <name type="scientific">marine metagenome</name>
    <dbReference type="NCBI Taxonomy" id="408172"/>
    <lineage>
        <taxon>unclassified sequences</taxon>
        <taxon>metagenomes</taxon>
        <taxon>ecological metagenomes</taxon>
    </lineage>
</organism>
<evidence type="ECO:0000256" key="1">
    <source>
        <dbReference type="ARBA" id="ARBA00022490"/>
    </source>
</evidence>
<sequence>VDAVDPDRLSAFIVDLAGPVVTDHGAELVDVEISGSGTYSVRLLLHHEDGVNLVLCSEISRELADLFDVEDPIPGRYRLEVTSPGLDRPLSTDDDFRRAQRRLLKVVTHQGSTESGRLLSYTEAAIVLGDKSDKRRTVDRSNIAKATVEVEF</sequence>
<dbReference type="Pfam" id="PF02576">
    <property type="entry name" value="RimP_N"/>
    <property type="match status" value="1"/>
</dbReference>
<name>A0A383DD50_9ZZZZ</name>
<proteinExistence type="inferred from homology"/>
<dbReference type="InterPro" id="IPR003728">
    <property type="entry name" value="Ribosome_maturation_RimP"/>
</dbReference>
<dbReference type="AlphaFoldDB" id="A0A383DD50"/>
<dbReference type="HAMAP" id="MF_01077">
    <property type="entry name" value="RimP"/>
    <property type="match status" value="1"/>
</dbReference>
<evidence type="ECO:0000256" key="2">
    <source>
        <dbReference type="ARBA" id="ARBA00022517"/>
    </source>
</evidence>
<gene>
    <name evidence="4" type="ORF">METZ01_LOCUS495155</name>
</gene>
<dbReference type="EMBL" id="UINC01216243">
    <property type="protein sequence ID" value="SVE42301.1"/>
    <property type="molecule type" value="Genomic_DNA"/>
</dbReference>
<dbReference type="GO" id="GO:0006412">
    <property type="term" value="P:translation"/>
    <property type="evidence" value="ECO:0007669"/>
    <property type="project" value="TreeGrafter"/>
</dbReference>
<dbReference type="GO" id="GO:0000028">
    <property type="term" value="P:ribosomal small subunit assembly"/>
    <property type="evidence" value="ECO:0007669"/>
    <property type="project" value="TreeGrafter"/>
</dbReference>
<protein>
    <recommendedName>
        <fullName evidence="3">Ribosome maturation factor RimP N-terminal domain-containing protein</fullName>
    </recommendedName>
</protein>
<dbReference type="InterPro" id="IPR035956">
    <property type="entry name" value="RimP_N_sf"/>
</dbReference>
<keyword evidence="1" id="KW-0963">Cytoplasm</keyword>
<dbReference type="PANTHER" id="PTHR33867:SF1">
    <property type="entry name" value="RIBOSOME MATURATION FACTOR RIMP"/>
    <property type="match status" value="1"/>
</dbReference>
<dbReference type="SUPFAM" id="SSF75420">
    <property type="entry name" value="YhbC-like, N-terminal domain"/>
    <property type="match status" value="1"/>
</dbReference>
<evidence type="ECO:0000259" key="3">
    <source>
        <dbReference type="Pfam" id="PF02576"/>
    </source>
</evidence>
<evidence type="ECO:0000313" key="4">
    <source>
        <dbReference type="EMBL" id="SVE42301.1"/>
    </source>
</evidence>
<dbReference type="InterPro" id="IPR028989">
    <property type="entry name" value="RimP_N"/>
</dbReference>
<dbReference type="Gene3D" id="3.30.300.70">
    <property type="entry name" value="RimP-like superfamily, N-terminal"/>
    <property type="match status" value="1"/>
</dbReference>
<dbReference type="CDD" id="cd01734">
    <property type="entry name" value="YlxS_C"/>
    <property type="match status" value="1"/>
</dbReference>
<keyword evidence="2" id="KW-0690">Ribosome biogenesis</keyword>